<proteinExistence type="predicted"/>
<accession>A0A0A9H668</accession>
<dbReference type="EMBL" id="GBRH01166602">
    <property type="protein sequence ID" value="JAE31294.1"/>
    <property type="molecule type" value="Transcribed_RNA"/>
</dbReference>
<organism evidence="1">
    <name type="scientific">Arundo donax</name>
    <name type="common">Giant reed</name>
    <name type="synonym">Donax arundinaceus</name>
    <dbReference type="NCBI Taxonomy" id="35708"/>
    <lineage>
        <taxon>Eukaryota</taxon>
        <taxon>Viridiplantae</taxon>
        <taxon>Streptophyta</taxon>
        <taxon>Embryophyta</taxon>
        <taxon>Tracheophyta</taxon>
        <taxon>Spermatophyta</taxon>
        <taxon>Magnoliopsida</taxon>
        <taxon>Liliopsida</taxon>
        <taxon>Poales</taxon>
        <taxon>Poaceae</taxon>
        <taxon>PACMAD clade</taxon>
        <taxon>Arundinoideae</taxon>
        <taxon>Arundineae</taxon>
        <taxon>Arundo</taxon>
    </lineage>
</organism>
<name>A0A0A9H668_ARUDO</name>
<reference evidence="1" key="1">
    <citation type="submission" date="2014-09" db="EMBL/GenBank/DDBJ databases">
        <authorList>
            <person name="Magalhaes I.L.F."/>
            <person name="Oliveira U."/>
            <person name="Santos F.R."/>
            <person name="Vidigal T.H.D.A."/>
            <person name="Brescovit A.D."/>
            <person name="Santos A.J."/>
        </authorList>
    </citation>
    <scope>NUCLEOTIDE SEQUENCE</scope>
    <source>
        <tissue evidence="1">Shoot tissue taken approximately 20 cm above the soil surface</tissue>
    </source>
</reference>
<protein>
    <submittedName>
        <fullName evidence="1">Uncharacterized protein</fullName>
    </submittedName>
</protein>
<reference evidence="1" key="2">
    <citation type="journal article" date="2015" name="Data Brief">
        <title>Shoot transcriptome of the giant reed, Arundo donax.</title>
        <authorList>
            <person name="Barrero R.A."/>
            <person name="Guerrero F.D."/>
            <person name="Moolhuijzen P."/>
            <person name="Goolsby J.A."/>
            <person name="Tidwell J."/>
            <person name="Bellgard S.E."/>
            <person name="Bellgard M.I."/>
        </authorList>
    </citation>
    <scope>NUCLEOTIDE SEQUENCE</scope>
    <source>
        <tissue evidence="1">Shoot tissue taken approximately 20 cm above the soil surface</tissue>
    </source>
</reference>
<sequence length="13" mass="1423">MLALESGHYSTTI</sequence>
<evidence type="ECO:0000313" key="1">
    <source>
        <dbReference type="EMBL" id="JAE31294.1"/>
    </source>
</evidence>